<evidence type="ECO:0000256" key="1">
    <source>
        <dbReference type="SAM" id="MobiDB-lite"/>
    </source>
</evidence>
<organism evidence="3 4">
    <name type="scientific">Actinotalea ferrariae CF5-4</name>
    <dbReference type="NCBI Taxonomy" id="948458"/>
    <lineage>
        <taxon>Bacteria</taxon>
        <taxon>Bacillati</taxon>
        <taxon>Actinomycetota</taxon>
        <taxon>Actinomycetes</taxon>
        <taxon>Micrococcales</taxon>
        <taxon>Cellulomonadaceae</taxon>
        <taxon>Actinotalea</taxon>
    </lineage>
</organism>
<feature type="domain" description="Restriction endonuclease type IV Mrr" evidence="2">
    <location>
        <begin position="214"/>
        <end position="326"/>
    </location>
</feature>
<dbReference type="InterPro" id="IPR011856">
    <property type="entry name" value="tRNA_endonuc-like_dom_sf"/>
</dbReference>
<dbReference type="OrthoDB" id="9781481at2"/>
<dbReference type="PIRSF" id="PIRSF031853">
    <property type="entry name" value="UPC031853"/>
    <property type="match status" value="1"/>
</dbReference>
<dbReference type="EMBL" id="AXCW01000189">
    <property type="protein sequence ID" value="EYR62682.1"/>
    <property type="molecule type" value="Genomic_DNA"/>
</dbReference>
<dbReference type="GO" id="GO:0003677">
    <property type="term" value="F:DNA binding"/>
    <property type="evidence" value="ECO:0007669"/>
    <property type="project" value="InterPro"/>
</dbReference>
<name>A0A021VUD2_9CELL</name>
<accession>A0A021VUD2</accession>
<dbReference type="Gene3D" id="3.40.1350.10">
    <property type="match status" value="1"/>
</dbReference>
<dbReference type="PANTHER" id="PTHR30015:SF7">
    <property type="entry name" value="TYPE IV METHYL-DIRECTED RESTRICTION ENZYME ECOKMRR"/>
    <property type="match status" value="1"/>
</dbReference>
<dbReference type="GO" id="GO:0009307">
    <property type="term" value="P:DNA restriction-modification system"/>
    <property type="evidence" value="ECO:0007669"/>
    <property type="project" value="InterPro"/>
</dbReference>
<dbReference type="InterPro" id="IPR011335">
    <property type="entry name" value="Restrct_endonuc-II-like"/>
</dbReference>
<sequence>MTKAWLIRAGRAGEREQWALKNGVSGGGFHEVADLTPATTREDVAVRVADGFPGAADGKLQNFTAQLWALRNRMDHGDYVVMPLKDTPHLAIGRVTGDYEYRTDPDPTLRHVRPVQWLVTDVPRTAIKQDLLYSLGAFLTICEVKRNDAAHRIAVVADKRIDPGARPGHGELTTPVKPGQPADTTVDEPDSDTEGIDVEQYALDRLTSYLIETYAGHKMQYLVAAVLTAEGFTCTVPGAGPDQGIDVLAGTGPLGLDEPRLVVQVKSEAGAVGSSVVQQLLGTMSGHQTQQGLLVAWGGLTKPAEQIVSQNYFRVRVWSASDLLQAIFRNYDRLPEEIRTELPLKRVWTLVEEPG</sequence>
<dbReference type="InterPro" id="IPR007560">
    <property type="entry name" value="Restrct_endonuc_IV_Mrr"/>
</dbReference>
<dbReference type="Pfam" id="PF04471">
    <property type="entry name" value="Mrr_cat"/>
    <property type="match status" value="1"/>
</dbReference>
<keyword evidence="4" id="KW-1185">Reference proteome</keyword>
<dbReference type="RefSeq" id="WP_034227404.1">
    <property type="nucleotide sequence ID" value="NZ_AXCW01000189.1"/>
</dbReference>
<dbReference type="InterPro" id="IPR052906">
    <property type="entry name" value="Type_IV_Methyl-Rstrct_Enzyme"/>
</dbReference>
<dbReference type="Proteomes" id="UP000019753">
    <property type="component" value="Unassembled WGS sequence"/>
</dbReference>
<reference evidence="3 4" key="1">
    <citation type="submission" date="2014-01" db="EMBL/GenBank/DDBJ databases">
        <title>Actinotalea ferrariae CF5-4.</title>
        <authorList>
            <person name="Chen F."/>
            <person name="Li Y."/>
            <person name="Wang G."/>
        </authorList>
    </citation>
    <scope>NUCLEOTIDE SEQUENCE [LARGE SCALE GENOMIC DNA]</scope>
    <source>
        <strain evidence="3 4">CF5-4</strain>
    </source>
</reference>
<dbReference type="InterPro" id="IPR016984">
    <property type="entry name" value="UCP031853"/>
</dbReference>
<dbReference type="SUPFAM" id="SSF52980">
    <property type="entry name" value="Restriction endonuclease-like"/>
    <property type="match status" value="1"/>
</dbReference>
<dbReference type="PANTHER" id="PTHR30015">
    <property type="entry name" value="MRR RESTRICTION SYSTEM PROTEIN"/>
    <property type="match status" value="1"/>
</dbReference>
<dbReference type="AlphaFoldDB" id="A0A021VUD2"/>
<protein>
    <recommendedName>
        <fullName evidence="2">Restriction endonuclease type IV Mrr domain-containing protein</fullName>
    </recommendedName>
</protein>
<feature type="region of interest" description="Disordered" evidence="1">
    <location>
        <begin position="164"/>
        <end position="193"/>
    </location>
</feature>
<comment type="caution">
    <text evidence="3">The sequence shown here is derived from an EMBL/GenBank/DDBJ whole genome shotgun (WGS) entry which is preliminary data.</text>
</comment>
<evidence type="ECO:0000313" key="3">
    <source>
        <dbReference type="EMBL" id="EYR62682.1"/>
    </source>
</evidence>
<evidence type="ECO:0000313" key="4">
    <source>
        <dbReference type="Proteomes" id="UP000019753"/>
    </source>
</evidence>
<evidence type="ECO:0000259" key="2">
    <source>
        <dbReference type="Pfam" id="PF04471"/>
    </source>
</evidence>
<gene>
    <name evidence="3" type="ORF">N866_06240</name>
</gene>
<proteinExistence type="predicted"/>
<dbReference type="GO" id="GO:0015666">
    <property type="term" value="F:restriction endodeoxyribonuclease activity"/>
    <property type="evidence" value="ECO:0007669"/>
    <property type="project" value="TreeGrafter"/>
</dbReference>